<accession>A0ABY9T1X0</accession>
<dbReference type="InterPro" id="IPR005311">
    <property type="entry name" value="PBP_dimer"/>
</dbReference>
<keyword evidence="6" id="KW-0133">Cell shape</keyword>
<keyword evidence="4" id="KW-1003">Cell membrane</keyword>
<dbReference type="Gene3D" id="3.90.1310.10">
    <property type="entry name" value="Penicillin-binding protein 2a (Domain 2)"/>
    <property type="match status" value="1"/>
</dbReference>
<dbReference type="InterPro" id="IPR036138">
    <property type="entry name" value="PBP_dimer_sf"/>
</dbReference>
<evidence type="ECO:0000256" key="10">
    <source>
        <dbReference type="ARBA" id="ARBA00023316"/>
    </source>
</evidence>
<gene>
    <name evidence="14" type="ORF">RGB73_24615</name>
</gene>
<dbReference type="EMBL" id="CP134050">
    <property type="protein sequence ID" value="WNC13832.1"/>
    <property type="molecule type" value="Genomic_DNA"/>
</dbReference>
<evidence type="ECO:0000256" key="11">
    <source>
        <dbReference type="SAM" id="Phobius"/>
    </source>
</evidence>
<evidence type="ECO:0000256" key="9">
    <source>
        <dbReference type="ARBA" id="ARBA00023136"/>
    </source>
</evidence>
<feature type="domain" description="Penicillin-binding protein transpeptidase" evidence="12">
    <location>
        <begin position="300"/>
        <end position="664"/>
    </location>
</feature>
<evidence type="ECO:0000256" key="1">
    <source>
        <dbReference type="ARBA" id="ARBA00004167"/>
    </source>
</evidence>
<dbReference type="InterPro" id="IPR001460">
    <property type="entry name" value="PCN-bd_Tpept"/>
</dbReference>
<evidence type="ECO:0000256" key="7">
    <source>
        <dbReference type="ARBA" id="ARBA00022984"/>
    </source>
</evidence>
<evidence type="ECO:0000259" key="13">
    <source>
        <dbReference type="Pfam" id="PF03717"/>
    </source>
</evidence>
<comment type="subcellular location">
    <subcellularLocation>
        <location evidence="2">Cell membrane</location>
    </subcellularLocation>
    <subcellularLocation>
        <location evidence="1">Membrane</location>
        <topology evidence="1">Single-pass membrane protein</topology>
    </subcellularLocation>
</comment>
<dbReference type="PANTHER" id="PTHR30627">
    <property type="entry name" value="PEPTIDOGLYCAN D,D-TRANSPEPTIDASE"/>
    <property type="match status" value="1"/>
</dbReference>
<dbReference type="SUPFAM" id="SSF56601">
    <property type="entry name" value="beta-lactamase/transpeptidase-like"/>
    <property type="match status" value="1"/>
</dbReference>
<dbReference type="RefSeq" id="WP_310765452.1">
    <property type="nucleotide sequence ID" value="NZ_CP134050.1"/>
</dbReference>
<dbReference type="PANTHER" id="PTHR30627:SF2">
    <property type="entry name" value="PEPTIDOGLYCAN D,D-TRANSPEPTIDASE MRDA"/>
    <property type="match status" value="1"/>
</dbReference>
<dbReference type="Pfam" id="PF00905">
    <property type="entry name" value="Transpeptidase"/>
    <property type="match status" value="1"/>
</dbReference>
<evidence type="ECO:0000256" key="3">
    <source>
        <dbReference type="ARBA" id="ARBA00007171"/>
    </source>
</evidence>
<evidence type="ECO:0000256" key="4">
    <source>
        <dbReference type="ARBA" id="ARBA00022475"/>
    </source>
</evidence>
<feature type="transmembrane region" description="Helical" evidence="11">
    <location>
        <begin position="20"/>
        <end position="40"/>
    </location>
</feature>
<dbReference type="InterPro" id="IPR050515">
    <property type="entry name" value="Beta-lactam/transpept"/>
</dbReference>
<evidence type="ECO:0000256" key="5">
    <source>
        <dbReference type="ARBA" id="ARBA00022692"/>
    </source>
</evidence>
<organism evidence="14 15">
    <name type="scientific">Brevibacillus brevis</name>
    <name type="common">Bacillus brevis</name>
    <dbReference type="NCBI Taxonomy" id="1393"/>
    <lineage>
        <taxon>Bacteria</taxon>
        <taxon>Bacillati</taxon>
        <taxon>Bacillota</taxon>
        <taxon>Bacilli</taxon>
        <taxon>Bacillales</taxon>
        <taxon>Paenibacillaceae</taxon>
        <taxon>Brevibacillus</taxon>
    </lineage>
</organism>
<keyword evidence="7" id="KW-0573">Peptidoglycan synthesis</keyword>
<dbReference type="Pfam" id="PF03717">
    <property type="entry name" value="PBP_dimer"/>
    <property type="match status" value="1"/>
</dbReference>
<keyword evidence="8 11" id="KW-1133">Transmembrane helix</keyword>
<proteinExistence type="inferred from homology"/>
<keyword evidence="9 11" id="KW-0472">Membrane</keyword>
<comment type="similarity">
    <text evidence="3">Belongs to the transpeptidase family.</text>
</comment>
<evidence type="ECO:0000259" key="12">
    <source>
        <dbReference type="Pfam" id="PF00905"/>
    </source>
</evidence>
<keyword evidence="15" id="KW-1185">Reference proteome</keyword>
<keyword evidence="10" id="KW-0961">Cell wall biogenesis/degradation</keyword>
<evidence type="ECO:0000256" key="8">
    <source>
        <dbReference type="ARBA" id="ARBA00022989"/>
    </source>
</evidence>
<evidence type="ECO:0000256" key="6">
    <source>
        <dbReference type="ARBA" id="ARBA00022960"/>
    </source>
</evidence>
<dbReference type="SUPFAM" id="SSF56519">
    <property type="entry name" value="Penicillin binding protein dimerisation domain"/>
    <property type="match status" value="1"/>
</dbReference>
<keyword evidence="5 11" id="KW-0812">Transmembrane</keyword>
<dbReference type="InterPro" id="IPR012338">
    <property type="entry name" value="Beta-lactam/transpept-like"/>
</dbReference>
<sequence length="676" mass="75387">MKESPVNPERKDRITRLQIVYFLVFILFAGIILRLAQLQIQQGAEYASELMTRSYKKDPIPAMRGNIYDRNGHIIAESRPSFLVVFREQDGMGKEDYVSLVGKLEKILTGVDRATLLKKMDVGYAYEKGAVVRTARQTPKYVERELKSDLTEKEIAVLGEHRGELKGIEVVTKPIRQYDPKQIAVQAVGYVRPYHIAENLDIGSYRKEKEQYLPTQFVGLDGIELSYESQLRGVNGYRLYEVAADQTVVKQLEKVPPVRGNDVTLTIDERVQLGIRDEVSLFLPQLRATIPEAKYAKGAYVVAIEVKTGKVVAMVSYPEYDPNVWIEGPDQRMYDQIQYAVTNGTIREAPYDARPLTGEAALRENDKHPRSILPSGSVVKPITVLLGLQEGLITPQDHWQDPGSYQYGRGTDRVRNDNGHVYGVLTPEKAIQKSSNTYMARIGEELSKKKGKQSASILQSYYHMFGLGIQTGVDLPNESSGKEDYLVMNENYGPLAAMVQASFGQQIRATSMQLAQYAATLANKGVRLQPQLVEKITGPDGKVVRPFTPHVLSTFPHPDAYWDILTKGMVMVTQPGGTAVRAFEGLPYSVAAKTGTSEQDIYVPVTITDEKTGKKKTQWRKHARVTNGVSISFAPSDHPKLAVAVIVPEGGYGGRSAAVITRYVYEVYDKYVGLRG</sequence>
<feature type="domain" description="Penicillin-binding protein dimerisation" evidence="13">
    <location>
        <begin position="59"/>
        <end position="252"/>
    </location>
</feature>
<reference evidence="14 15" key="1">
    <citation type="submission" date="2023-09" db="EMBL/GenBank/DDBJ databases">
        <title>Complete Genome and Methylome dissection of Bacillus brevis NEB573 original source of BbsI restriction endonuclease.</title>
        <authorList>
            <person name="Fomenkov A."/>
            <person name="Roberts R.D."/>
        </authorList>
    </citation>
    <scope>NUCLEOTIDE SEQUENCE [LARGE SCALE GENOMIC DNA]</scope>
    <source>
        <strain evidence="14 15">NEB573</strain>
    </source>
</reference>
<dbReference type="Gene3D" id="3.40.710.10">
    <property type="entry name" value="DD-peptidase/beta-lactamase superfamily"/>
    <property type="match status" value="1"/>
</dbReference>
<evidence type="ECO:0000313" key="14">
    <source>
        <dbReference type="EMBL" id="WNC13832.1"/>
    </source>
</evidence>
<name>A0ABY9T1X0_BREBE</name>
<dbReference type="Proteomes" id="UP001256827">
    <property type="component" value="Chromosome"/>
</dbReference>
<protein>
    <submittedName>
        <fullName evidence="14">Penicillin-binding transpeptidase domain-containing protein</fullName>
    </submittedName>
</protein>
<evidence type="ECO:0000313" key="15">
    <source>
        <dbReference type="Proteomes" id="UP001256827"/>
    </source>
</evidence>
<evidence type="ECO:0000256" key="2">
    <source>
        <dbReference type="ARBA" id="ARBA00004236"/>
    </source>
</evidence>